<feature type="compositionally biased region" description="Polar residues" evidence="1">
    <location>
        <begin position="7"/>
        <end position="29"/>
    </location>
</feature>
<proteinExistence type="predicted"/>
<accession>A0A2N5TEE7</accession>
<evidence type="ECO:0000256" key="1">
    <source>
        <dbReference type="SAM" id="MobiDB-lite"/>
    </source>
</evidence>
<gene>
    <name evidence="2" type="ORF">PCASD_13500</name>
</gene>
<dbReference type="EMBL" id="PGCI01000621">
    <property type="protein sequence ID" value="PLW23882.1"/>
    <property type="molecule type" value="Genomic_DNA"/>
</dbReference>
<feature type="region of interest" description="Disordered" evidence="1">
    <location>
        <begin position="1"/>
        <end position="95"/>
    </location>
</feature>
<reference evidence="2 3" key="1">
    <citation type="submission" date="2017-11" db="EMBL/GenBank/DDBJ databases">
        <title>De novo assembly and phasing of dikaryotic genomes from two isolates of Puccinia coronata f. sp. avenae, the causal agent of oat crown rust.</title>
        <authorList>
            <person name="Miller M.E."/>
            <person name="Zhang Y."/>
            <person name="Omidvar V."/>
            <person name="Sperschneider J."/>
            <person name="Schwessinger B."/>
            <person name="Raley C."/>
            <person name="Palmer J.M."/>
            <person name="Garnica D."/>
            <person name="Upadhyaya N."/>
            <person name="Rathjen J."/>
            <person name="Taylor J.M."/>
            <person name="Park R.F."/>
            <person name="Dodds P.N."/>
            <person name="Hirsch C.D."/>
            <person name="Kianian S.F."/>
            <person name="Figueroa M."/>
        </authorList>
    </citation>
    <scope>NUCLEOTIDE SEQUENCE [LARGE SCALE GENOMIC DNA]</scope>
    <source>
        <strain evidence="2">12SD80</strain>
    </source>
</reference>
<name>A0A2N5TEE7_9BASI</name>
<sequence length="95" mass="10841">MRPNPSYRPNQLPQPELTQPTSLTRQPISLQDVRLIKSLTGWGSAPMGNNRRDPNPRQTQRLGSNRQFTLNLLPRNNISNTPSPCPLPPNHQLRR</sequence>
<dbReference type="AlphaFoldDB" id="A0A2N5TEE7"/>
<feature type="compositionally biased region" description="Polar residues" evidence="1">
    <location>
        <begin position="56"/>
        <end position="82"/>
    </location>
</feature>
<evidence type="ECO:0000313" key="2">
    <source>
        <dbReference type="EMBL" id="PLW23882.1"/>
    </source>
</evidence>
<protein>
    <submittedName>
        <fullName evidence="2">Uncharacterized protein</fullName>
    </submittedName>
</protein>
<dbReference type="Proteomes" id="UP000235392">
    <property type="component" value="Unassembled WGS sequence"/>
</dbReference>
<organism evidence="2 3">
    <name type="scientific">Puccinia coronata f. sp. avenae</name>
    <dbReference type="NCBI Taxonomy" id="200324"/>
    <lineage>
        <taxon>Eukaryota</taxon>
        <taxon>Fungi</taxon>
        <taxon>Dikarya</taxon>
        <taxon>Basidiomycota</taxon>
        <taxon>Pucciniomycotina</taxon>
        <taxon>Pucciniomycetes</taxon>
        <taxon>Pucciniales</taxon>
        <taxon>Pucciniaceae</taxon>
        <taxon>Puccinia</taxon>
    </lineage>
</organism>
<comment type="caution">
    <text evidence="2">The sequence shown here is derived from an EMBL/GenBank/DDBJ whole genome shotgun (WGS) entry which is preliminary data.</text>
</comment>
<evidence type="ECO:0000313" key="3">
    <source>
        <dbReference type="Proteomes" id="UP000235392"/>
    </source>
</evidence>